<dbReference type="PIRSF" id="PIRSF006246">
    <property type="entry name" value="Asp_decarbox"/>
    <property type="match status" value="1"/>
</dbReference>
<comment type="PTM">
    <text evidence="9 12">Is synthesized initially as an inactive proenzyme, which is activated by self-cleavage at a specific serine bond to produce a beta-subunit with a hydroxyl group at its C-terminus and an alpha-subunit with a pyruvoyl group at its N-terminus.</text>
</comment>
<dbReference type="EC" id="4.1.1.11" evidence="9"/>
<keyword evidence="7 9" id="KW-0704">Schiff base</keyword>
<feature type="chain" id="PRO_5031639055" description="Aspartate 1-decarboxylase beta chain" evidence="9 13">
    <location>
        <begin position="1"/>
        <end position="24"/>
    </location>
</feature>
<feature type="active site" description="Proton donor" evidence="9 10">
    <location>
        <position position="58"/>
    </location>
</feature>
<dbReference type="AlphaFoldDB" id="A0A7V5H501"/>
<keyword evidence="8 9" id="KW-0670">Pyruvate</keyword>
<feature type="binding site" evidence="9 11">
    <location>
        <position position="57"/>
    </location>
    <ligand>
        <name>substrate</name>
    </ligand>
</feature>
<reference evidence="14" key="1">
    <citation type="journal article" date="2020" name="mSystems">
        <title>Genome- and Community-Level Interaction Insights into Carbon Utilization and Element Cycling Functions of Hydrothermarchaeota in Hydrothermal Sediment.</title>
        <authorList>
            <person name="Zhou Z."/>
            <person name="Liu Y."/>
            <person name="Xu W."/>
            <person name="Pan J."/>
            <person name="Luo Z.H."/>
            <person name="Li M."/>
        </authorList>
    </citation>
    <scope>NUCLEOTIDE SEQUENCE [LARGE SCALE GENOMIC DNA]</scope>
    <source>
        <strain evidence="14">HyVt-76</strain>
    </source>
</reference>
<dbReference type="GO" id="GO:0006523">
    <property type="term" value="P:alanine biosynthetic process"/>
    <property type="evidence" value="ECO:0007669"/>
    <property type="project" value="InterPro"/>
</dbReference>
<dbReference type="GO" id="GO:0015940">
    <property type="term" value="P:pantothenate biosynthetic process"/>
    <property type="evidence" value="ECO:0007669"/>
    <property type="project" value="UniProtKB-UniRule"/>
</dbReference>
<name>A0A7V5H501_CALAY</name>
<feature type="modified residue" description="Pyruvic acid (Ser)" evidence="9 12">
    <location>
        <position position="25"/>
    </location>
</feature>
<dbReference type="UniPathway" id="UPA00028">
    <property type="reaction ID" value="UER00002"/>
</dbReference>
<evidence type="ECO:0000256" key="4">
    <source>
        <dbReference type="ARBA" id="ARBA00022813"/>
    </source>
</evidence>
<evidence type="ECO:0000256" key="8">
    <source>
        <dbReference type="ARBA" id="ARBA00023317"/>
    </source>
</evidence>
<comment type="pathway">
    <text evidence="9">Cofactor biosynthesis; (R)-pantothenate biosynthesis; beta-alanine from L-aspartate: step 1/1.</text>
</comment>
<comment type="caution">
    <text evidence="14">The sequence shown here is derived from an EMBL/GenBank/DDBJ whole genome shotgun (WGS) entry which is preliminary data.</text>
</comment>
<dbReference type="PANTHER" id="PTHR21012">
    <property type="entry name" value="ASPARTATE 1-DECARBOXYLASE"/>
    <property type="match status" value="1"/>
</dbReference>
<comment type="subunit">
    <text evidence="9">Heterooctamer of four alpha and four beta subunits.</text>
</comment>
<evidence type="ECO:0000256" key="11">
    <source>
        <dbReference type="PIRSR" id="PIRSR006246-2"/>
    </source>
</evidence>
<keyword evidence="4 9" id="KW-0068">Autocatalytic cleavage</keyword>
<dbReference type="InterPro" id="IPR009010">
    <property type="entry name" value="Asp_de-COase-like_dom_sf"/>
</dbReference>
<dbReference type="NCBIfam" id="TIGR00223">
    <property type="entry name" value="panD"/>
    <property type="match status" value="1"/>
</dbReference>
<evidence type="ECO:0000256" key="7">
    <source>
        <dbReference type="ARBA" id="ARBA00023270"/>
    </source>
</evidence>
<feature type="binding site" evidence="9 11">
    <location>
        <begin position="73"/>
        <end position="75"/>
    </location>
    <ligand>
        <name>substrate</name>
    </ligand>
</feature>
<proteinExistence type="inferred from homology"/>
<keyword evidence="1 9" id="KW-0963">Cytoplasm</keyword>
<feature type="active site" description="Schiff-base intermediate with substrate; via pyruvic acid" evidence="9 10">
    <location>
        <position position="25"/>
    </location>
</feature>
<dbReference type="Proteomes" id="UP000886111">
    <property type="component" value="Unassembled WGS sequence"/>
</dbReference>
<dbReference type="HAMAP" id="MF_00446">
    <property type="entry name" value="PanD"/>
    <property type="match status" value="1"/>
</dbReference>
<comment type="cofactor">
    <cofactor evidence="9 10">
        <name>pyruvate</name>
        <dbReference type="ChEBI" id="CHEBI:15361"/>
    </cofactor>
    <text evidence="9 10">Binds 1 pyruvoyl group covalently per subunit.</text>
</comment>
<dbReference type="GO" id="GO:0005829">
    <property type="term" value="C:cytosol"/>
    <property type="evidence" value="ECO:0007669"/>
    <property type="project" value="TreeGrafter"/>
</dbReference>
<keyword evidence="2 9" id="KW-0566">Pantothenate biosynthesis</keyword>
<evidence type="ECO:0000256" key="10">
    <source>
        <dbReference type="PIRSR" id="PIRSR006246-1"/>
    </source>
</evidence>
<protein>
    <recommendedName>
        <fullName evidence="9">Aspartate 1-decarboxylase</fullName>
        <ecNumber evidence="9">4.1.1.11</ecNumber>
    </recommendedName>
    <alternativeName>
        <fullName evidence="9">Aspartate alpha-decarboxylase</fullName>
    </alternativeName>
    <component>
        <recommendedName>
            <fullName evidence="9">Aspartate 1-decarboxylase beta chain</fullName>
        </recommendedName>
    </component>
    <component>
        <recommendedName>
            <fullName evidence="9">Aspartate 1-decarboxylase alpha chain</fullName>
        </recommendedName>
    </component>
</protein>
<keyword evidence="5 9" id="KW-0865">Zymogen</keyword>
<dbReference type="Gene3D" id="2.40.40.20">
    <property type="match status" value="1"/>
</dbReference>
<sequence length="123" mass="13664">MERIFFKSKIHRARVTDADLNYEGSLSIDPELMKAADILPYERVDVVNLHTGDRLTTYAIKGKPGSGEIGLNGGTARLGQVGDLVIIITYAHIPENEIDTHKVKVVLVDDQNRIKSIHEDAIK</sequence>
<dbReference type="PANTHER" id="PTHR21012:SF0">
    <property type="entry name" value="ASPARTATE 1-DECARBOXYLASE"/>
    <property type="match status" value="1"/>
</dbReference>
<comment type="function">
    <text evidence="9">Catalyzes the pyruvoyl-dependent decarboxylation of aspartate to produce beta-alanine.</text>
</comment>
<evidence type="ECO:0000256" key="5">
    <source>
        <dbReference type="ARBA" id="ARBA00023145"/>
    </source>
</evidence>
<evidence type="ECO:0000256" key="1">
    <source>
        <dbReference type="ARBA" id="ARBA00022490"/>
    </source>
</evidence>
<dbReference type="InterPro" id="IPR003190">
    <property type="entry name" value="Asp_decarbox"/>
</dbReference>
<evidence type="ECO:0000256" key="13">
    <source>
        <dbReference type="PIRSR" id="PIRSR006246-5"/>
    </source>
</evidence>
<comment type="similarity">
    <text evidence="9">Belongs to the PanD family.</text>
</comment>
<keyword evidence="6 9" id="KW-0456">Lyase</keyword>
<dbReference type="GO" id="GO:0004068">
    <property type="term" value="F:aspartate 1-decarboxylase activity"/>
    <property type="evidence" value="ECO:0007669"/>
    <property type="project" value="UniProtKB-UniRule"/>
</dbReference>
<dbReference type="CDD" id="cd06919">
    <property type="entry name" value="Asp_decarbox"/>
    <property type="match status" value="1"/>
</dbReference>
<dbReference type="SUPFAM" id="SSF50692">
    <property type="entry name" value="ADC-like"/>
    <property type="match status" value="1"/>
</dbReference>
<feature type="chain" id="PRO_5031639054" description="Aspartate 1-decarboxylase alpha chain" evidence="9 13">
    <location>
        <begin position="25"/>
        <end position="123"/>
    </location>
</feature>
<evidence type="ECO:0000313" key="14">
    <source>
        <dbReference type="EMBL" id="HHE55595.1"/>
    </source>
</evidence>
<comment type="subcellular location">
    <subcellularLocation>
        <location evidence="9">Cytoplasm</location>
    </subcellularLocation>
</comment>
<keyword evidence="3 9" id="KW-0210">Decarboxylase</keyword>
<gene>
    <name evidence="9" type="primary">panD</name>
    <name evidence="14" type="ORF">ENL21_07415</name>
</gene>
<dbReference type="Pfam" id="PF02261">
    <property type="entry name" value="Asp_decarbox"/>
    <property type="match status" value="1"/>
</dbReference>
<evidence type="ECO:0000256" key="2">
    <source>
        <dbReference type="ARBA" id="ARBA00022655"/>
    </source>
</evidence>
<organism evidence="14">
    <name type="scientific">Caldithrix abyssi</name>
    <dbReference type="NCBI Taxonomy" id="187145"/>
    <lineage>
        <taxon>Bacteria</taxon>
        <taxon>Pseudomonadati</taxon>
        <taxon>Calditrichota</taxon>
        <taxon>Calditrichia</taxon>
        <taxon>Calditrichales</taxon>
        <taxon>Calditrichaceae</taxon>
        <taxon>Caldithrix</taxon>
    </lineage>
</organism>
<accession>A0A7V5H501</accession>
<comment type="catalytic activity">
    <reaction evidence="9">
        <text>L-aspartate + H(+) = beta-alanine + CO2</text>
        <dbReference type="Rhea" id="RHEA:19497"/>
        <dbReference type="ChEBI" id="CHEBI:15378"/>
        <dbReference type="ChEBI" id="CHEBI:16526"/>
        <dbReference type="ChEBI" id="CHEBI:29991"/>
        <dbReference type="ChEBI" id="CHEBI:57966"/>
        <dbReference type="EC" id="4.1.1.11"/>
    </reaction>
</comment>
<evidence type="ECO:0000256" key="12">
    <source>
        <dbReference type="PIRSR" id="PIRSR006246-3"/>
    </source>
</evidence>
<evidence type="ECO:0000256" key="3">
    <source>
        <dbReference type="ARBA" id="ARBA00022793"/>
    </source>
</evidence>
<evidence type="ECO:0000256" key="9">
    <source>
        <dbReference type="HAMAP-Rule" id="MF_00446"/>
    </source>
</evidence>
<dbReference type="EMBL" id="DRTD01000549">
    <property type="protein sequence ID" value="HHE55595.1"/>
    <property type="molecule type" value="Genomic_DNA"/>
</dbReference>
<evidence type="ECO:0000256" key="6">
    <source>
        <dbReference type="ARBA" id="ARBA00023239"/>
    </source>
</evidence>